<evidence type="ECO:0000313" key="7">
    <source>
        <dbReference type="EMBL" id="MBZ5749122.1"/>
    </source>
</evidence>
<dbReference type="Pfam" id="PF03899">
    <property type="entry name" value="ATP-synt_I"/>
    <property type="match status" value="1"/>
</dbReference>
<evidence type="ECO:0000256" key="5">
    <source>
        <dbReference type="ARBA" id="ARBA00023136"/>
    </source>
</evidence>
<reference evidence="7" key="1">
    <citation type="submission" date="2024-05" db="EMBL/GenBank/DDBJ databases">
        <title>Metabacillus sp. nov., isolated from the rhizosphere soil of tomato plants.</title>
        <authorList>
            <person name="Ma R."/>
        </authorList>
    </citation>
    <scope>NUCLEOTIDE SEQUENCE</scope>
    <source>
        <strain evidence="7">DBTR6</strain>
    </source>
</reference>
<keyword evidence="5 6" id="KW-0472">Membrane</keyword>
<comment type="subcellular location">
    <subcellularLocation>
        <location evidence="1">Cell membrane</location>
        <topology evidence="1">Multi-pass membrane protein</topology>
    </subcellularLocation>
</comment>
<proteinExistence type="predicted"/>
<keyword evidence="3 6" id="KW-0812">Transmembrane</keyword>
<evidence type="ECO:0000256" key="4">
    <source>
        <dbReference type="ARBA" id="ARBA00022989"/>
    </source>
</evidence>
<evidence type="ECO:0000256" key="6">
    <source>
        <dbReference type="SAM" id="Phobius"/>
    </source>
</evidence>
<dbReference type="Proteomes" id="UP001165287">
    <property type="component" value="Unassembled WGS sequence"/>
</dbReference>
<sequence length="122" mass="14384">MTDMQQMFQRYRKYIFYLLAIYVIGWGFTEYQSIFLGLILGTCITLYNLWILVRKHNQFDRALRENRKPGSLGTTSRMAAAGVAIFFALRYPEYFNLISIIIGLMTMYIVIMIDYVIEHSRA</sequence>
<gene>
    <name evidence="7" type="ORF">K9V48_02425</name>
</gene>
<evidence type="ECO:0000256" key="2">
    <source>
        <dbReference type="ARBA" id="ARBA00022475"/>
    </source>
</evidence>
<dbReference type="PANTHER" id="PTHR40035">
    <property type="entry name" value="ATP SYNTHASE PROTEIN I"/>
    <property type="match status" value="1"/>
</dbReference>
<evidence type="ECO:0000313" key="8">
    <source>
        <dbReference type="Proteomes" id="UP001165287"/>
    </source>
</evidence>
<dbReference type="InterPro" id="IPR039072">
    <property type="entry name" value="ATP_synth_I_Bacilli"/>
</dbReference>
<keyword evidence="8" id="KW-1185">Reference proteome</keyword>
<organism evidence="7 8">
    <name type="scientific">Metabacillus rhizolycopersici</name>
    <dbReference type="NCBI Taxonomy" id="2875709"/>
    <lineage>
        <taxon>Bacteria</taxon>
        <taxon>Bacillati</taxon>
        <taxon>Bacillota</taxon>
        <taxon>Bacilli</taxon>
        <taxon>Bacillales</taxon>
        <taxon>Bacillaceae</taxon>
        <taxon>Metabacillus</taxon>
    </lineage>
</organism>
<feature type="transmembrane region" description="Helical" evidence="6">
    <location>
        <begin position="97"/>
        <end position="117"/>
    </location>
</feature>
<keyword evidence="2" id="KW-1003">Cell membrane</keyword>
<dbReference type="EMBL" id="JAIQUM010000003">
    <property type="protein sequence ID" value="MBZ5749122.1"/>
    <property type="molecule type" value="Genomic_DNA"/>
</dbReference>
<comment type="caution">
    <text evidence="7">The sequence shown here is derived from an EMBL/GenBank/DDBJ whole genome shotgun (WGS) entry which is preliminary data.</text>
</comment>
<evidence type="ECO:0000256" key="1">
    <source>
        <dbReference type="ARBA" id="ARBA00004651"/>
    </source>
</evidence>
<accession>A0ABS7ULC8</accession>
<dbReference type="RefSeq" id="WP_224136598.1">
    <property type="nucleotide sequence ID" value="NZ_JAIQUM010000003.1"/>
</dbReference>
<evidence type="ECO:0000256" key="3">
    <source>
        <dbReference type="ARBA" id="ARBA00022692"/>
    </source>
</evidence>
<dbReference type="InterPro" id="IPR005598">
    <property type="entry name" value="ATP_synth_I"/>
</dbReference>
<protein>
    <submittedName>
        <fullName evidence="7">ATP synthase subunit I</fullName>
    </submittedName>
</protein>
<dbReference type="PANTHER" id="PTHR40035:SF1">
    <property type="entry name" value="ATP SYNTHASE PROTEIN I"/>
    <property type="match status" value="1"/>
</dbReference>
<feature type="transmembrane region" description="Helical" evidence="6">
    <location>
        <begin position="34"/>
        <end position="53"/>
    </location>
</feature>
<feature type="transmembrane region" description="Helical" evidence="6">
    <location>
        <begin position="12"/>
        <end position="28"/>
    </location>
</feature>
<keyword evidence="4 6" id="KW-1133">Transmembrane helix</keyword>
<name>A0ABS7ULC8_9BACI</name>